<proteinExistence type="predicted"/>
<evidence type="ECO:0000256" key="7">
    <source>
        <dbReference type="ARBA" id="ARBA00022840"/>
    </source>
</evidence>
<keyword evidence="8" id="KW-0902">Two-component regulatory system</keyword>
<evidence type="ECO:0000313" key="13">
    <source>
        <dbReference type="Proteomes" id="UP001602119"/>
    </source>
</evidence>
<dbReference type="RefSeq" id="WP_387340473.1">
    <property type="nucleotide sequence ID" value="NZ_JBIAXI010000002.1"/>
</dbReference>
<dbReference type="InterPro" id="IPR036890">
    <property type="entry name" value="HATPase_C_sf"/>
</dbReference>
<sequence length="415" mass="44749">MTHSGSVWRAVAGNPFRFLLSRWPWRCLAYLLSTVVLASAAWPAMLALLLFPPVLVLAGVPIGVLERRRLGLLERVPVRSPHAASPGGVGTWLRRRLMESATWRELGYTVCLLSVLFAIDLVGLFVLFVCVTLLALPLCVAAGITSRVNIRLGGSVVDTMGEAWLAAAIALPVTIVTVYALCLLAAGQAAFARWLLSPTQAELNLRVEELSTSRMRLVDAFEAERRRIERDLHDGAQQHLVLLNMNLGLMEAELGGQEQRMAELVRDARRQARQALTAIRELIRGIHPQILTDLGLAAAVGELAERCPVPVELDLALDRRLPAAVESTAYFVVSEAMTNTVRHAGAGRITVNGGFVSGRLRVAIGDDGRGGADPARGSGLRGLADRVAVLDGTLVIDSPEGGPTTVRIELPCHCE</sequence>
<reference evidence="12 13" key="1">
    <citation type="submission" date="2024-10" db="EMBL/GenBank/DDBJ databases">
        <title>The Natural Products Discovery Center: Release of the First 8490 Sequenced Strains for Exploring Actinobacteria Biosynthetic Diversity.</title>
        <authorList>
            <person name="Kalkreuter E."/>
            <person name="Kautsar S.A."/>
            <person name="Yang D."/>
            <person name="Bader C.D."/>
            <person name="Teijaro C.N."/>
            <person name="Fluegel L."/>
            <person name="Davis C.M."/>
            <person name="Simpson J.R."/>
            <person name="Lauterbach L."/>
            <person name="Steele A.D."/>
            <person name="Gui C."/>
            <person name="Meng S."/>
            <person name="Li G."/>
            <person name="Viehrig K."/>
            <person name="Ye F."/>
            <person name="Su P."/>
            <person name="Kiefer A.F."/>
            <person name="Nichols A."/>
            <person name="Cepeda A.J."/>
            <person name="Yan W."/>
            <person name="Fan B."/>
            <person name="Jiang Y."/>
            <person name="Adhikari A."/>
            <person name="Zheng C.-J."/>
            <person name="Schuster L."/>
            <person name="Cowan T.M."/>
            <person name="Smanski M.J."/>
            <person name="Chevrette M.G."/>
            <person name="De Carvalho L.P.S."/>
            <person name="Shen B."/>
        </authorList>
    </citation>
    <scope>NUCLEOTIDE SEQUENCE [LARGE SCALE GENOMIC DNA]</scope>
    <source>
        <strain evidence="12 13">NPDC001281</strain>
    </source>
</reference>
<keyword evidence="3" id="KW-0597">Phosphoprotein</keyword>
<accession>A0ABW6UZZ6</accession>
<evidence type="ECO:0000256" key="8">
    <source>
        <dbReference type="ARBA" id="ARBA00023012"/>
    </source>
</evidence>
<evidence type="ECO:0000259" key="10">
    <source>
        <dbReference type="Pfam" id="PF07730"/>
    </source>
</evidence>
<evidence type="ECO:0000313" key="12">
    <source>
        <dbReference type="EMBL" id="MFF4771902.1"/>
    </source>
</evidence>
<feature type="transmembrane region" description="Helical" evidence="9">
    <location>
        <begin position="110"/>
        <end position="143"/>
    </location>
</feature>
<keyword evidence="13" id="KW-1185">Reference proteome</keyword>
<dbReference type="Gene3D" id="1.20.5.1930">
    <property type="match status" value="1"/>
</dbReference>
<dbReference type="GO" id="GO:0016301">
    <property type="term" value="F:kinase activity"/>
    <property type="evidence" value="ECO:0007669"/>
    <property type="project" value="UniProtKB-KW"/>
</dbReference>
<keyword evidence="4" id="KW-0808">Transferase</keyword>
<organism evidence="12 13">
    <name type="scientific">Microtetraspora fusca</name>
    <dbReference type="NCBI Taxonomy" id="1997"/>
    <lineage>
        <taxon>Bacteria</taxon>
        <taxon>Bacillati</taxon>
        <taxon>Actinomycetota</taxon>
        <taxon>Actinomycetes</taxon>
        <taxon>Streptosporangiales</taxon>
        <taxon>Streptosporangiaceae</taxon>
        <taxon>Microtetraspora</taxon>
    </lineage>
</organism>
<dbReference type="InterPro" id="IPR050482">
    <property type="entry name" value="Sensor_HK_TwoCompSys"/>
</dbReference>
<keyword evidence="9" id="KW-1133">Transmembrane helix</keyword>
<comment type="caution">
    <text evidence="12">The sequence shown here is derived from an EMBL/GenBank/DDBJ whole genome shotgun (WGS) entry which is preliminary data.</text>
</comment>
<evidence type="ECO:0000259" key="11">
    <source>
        <dbReference type="Pfam" id="PF13796"/>
    </source>
</evidence>
<keyword evidence="6 12" id="KW-0418">Kinase</keyword>
<dbReference type="SUPFAM" id="SSF55874">
    <property type="entry name" value="ATPase domain of HSP90 chaperone/DNA topoisomerase II/histidine kinase"/>
    <property type="match status" value="1"/>
</dbReference>
<dbReference type="Pfam" id="PF07730">
    <property type="entry name" value="HisKA_3"/>
    <property type="match status" value="1"/>
</dbReference>
<dbReference type="Proteomes" id="UP001602119">
    <property type="component" value="Unassembled WGS sequence"/>
</dbReference>
<dbReference type="Pfam" id="PF13796">
    <property type="entry name" value="Sensor"/>
    <property type="match status" value="1"/>
</dbReference>
<dbReference type="Gene3D" id="3.30.565.10">
    <property type="entry name" value="Histidine kinase-like ATPase, C-terminal domain"/>
    <property type="match status" value="1"/>
</dbReference>
<keyword evidence="9" id="KW-0472">Membrane</keyword>
<dbReference type="EC" id="2.7.13.3" evidence="2"/>
<feature type="transmembrane region" description="Helical" evidence="9">
    <location>
        <begin position="163"/>
        <end position="186"/>
    </location>
</feature>
<evidence type="ECO:0000256" key="2">
    <source>
        <dbReference type="ARBA" id="ARBA00012438"/>
    </source>
</evidence>
<feature type="domain" description="Signal transduction histidine kinase subgroup 3 dimerisation and phosphoacceptor" evidence="10">
    <location>
        <begin position="224"/>
        <end position="289"/>
    </location>
</feature>
<evidence type="ECO:0000256" key="3">
    <source>
        <dbReference type="ARBA" id="ARBA00022553"/>
    </source>
</evidence>
<comment type="catalytic activity">
    <reaction evidence="1">
        <text>ATP + protein L-histidine = ADP + protein N-phospho-L-histidine.</text>
        <dbReference type="EC" id="2.7.13.3"/>
    </reaction>
</comment>
<evidence type="ECO:0000256" key="6">
    <source>
        <dbReference type="ARBA" id="ARBA00022777"/>
    </source>
</evidence>
<dbReference type="InterPro" id="IPR011712">
    <property type="entry name" value="Sig_transdc_His_kin_sub3_dim/P"/>
</dbReference>
<keyword evidence="5" id="KW-0547">Nucleotide-binding</keyword>
<gene>
    <name evidence="12" type="ORF">ACFY05_03500</name>
</gene>
<name>A0ABW6UZZ6_MICFU</name>
<protein>
    <recommendedName>
        <fullName evidence="2">histidine kinase</fullName>
        <ecNumber evidence="2">2.7.13.3</ecNumber>
    </recommendedName>
</protein>
<dbReference type="EMBL" id="JBIAXI010000002">
    <property type="protein sequence ID" value="MFF4771902.1"/>
    <property type="molecule type" value="Genomic_DNA"/>
</dbReference>
<dbReference type="PANTHER" id="PTHR24421:SF10">
    <property type="entry name" value="NITRATE_NITRITE SENSOR PROTEIN NARQ"/>
    <property type="match status" value="1"/>
</dbReference>
<evidence type="ECO:0000256" key="4">
    <source>
        <dbReference type="ARBA" id="ARBA00022679"/>
    </source>
</evidence>
<keyword evidence="9" id="KW-0812">Transmembrane</keyword>
<keyword evidence="7" id="KW-0067">ATP-binding</keyword>
<feature type="transmembrane region" description="Helical" evidence="9">
    <location>
        <begin position="23"/>
        <end position="42"/>
    </location>
</feature>
<dbReference type="InterPro" id="IPR025828">
    <property type="entry name" value="Put_sensor_dom"/>
</dbReference>
<evidence type="ECO:0000256" key="1">
    <source>
        <dbReference type="ARBA" id="ARBA00000085"/>
    </source>
</evidence>
<dbReference type="PANTHER" id="PTHR24421">
    <property type="entry name" value="NITRATE/NITRITE SENSOR PROTEIN NARX-RELATED"/>
    <property type="match status" value="1"/>
</dbReference>
<evidence type="ECO:0000256" key="5">
    <source>
        <dbReference type="ARBA" id="ARBA00022741"/>
    </source>
</evidence>
<dbReference type="CDD" id="cd16917">
    <property type="entry name" value="HATPase_UhpB-NarQ-NarX-like"/>
    <property type="match status" value="1"/>
</dbReference>
<evidence type="ECO:0000256" key="9">
    <source>
        <dbReference type="SAM" id="Phobius"/>
    </source>
</evidence>
<feature type="domain" description="Putative sensor" evidence="11">
    <location>
        <begin position="29"/>
        <end position="196"/>
    </location>
</feature>